<accession>A0A955I283</accession>
<dbReference type="SUPFAM" id="SSF82708">
    <property type="entry name" value="R3H domain"/>
    <property type="match status" value="1"/>
</dbReference>
<dbReference type="InterPro" id="IPR036867">
    <property type="entry name" value="R3H_dom_sf"/>
</dbReference>
<proteinExistence type="predicted"/>
<dbReference type="EMBL" id="JAGQLN010000019">
    <property type="protein sequence ID" value="MCA9377137.1"/>
    <property type="molecule type" value="Genomic_DNA"/>
</dbReference>
<dbReference type="SMART" id="SM00393">
    <property type="entry name" value="R3H"/>
    <property type="match status" value="1"/>
</dbReference>
<evidence type="ECO:0000313" key="3">
    <source>
        <dbReference type="Proteomes" id="UP000741282"/>
    </source>
</evidence>
<evidence type="ECO:0000313" key="2">
    <source>
        <dbReference type="EMBL" id="MCA9377137.1"/>
    </source>
</evidence>
<reference evidence="2" key="1">
    <citation type="submission" date="2020-04" db="EMBL/GenBank/DDBJ databases">
        <authorList>
            <person name="Zhang T."/>
        </authorList>
    </citation>
    <scope>NUCLEOTIDE SEQUENCE</scope>
    <source>
        <strain evidence="2">HKST-UBA17</strain>
    </source>
</reference>
<reference evidence="2" key="2">
    <citation type="journal article" date="2021" name="Microbiome">
        <title>Successional dynamics and alternative stable states in a saline activated sludge microbial community over 9 years.</title>
        <authorList>
            <person name="Wang Y."/>
            <person name="Ye J."/>
            <person name="Ju F."/>
            <person name="Liu L."/>
            <person name="Boyd J.A."/>
            <person name="Deng Y."/>
            <person name="Parks D.H."/>
            <person name="Jiang X."/>
            <person name="Yin X."/>
            <person name="Woodcroft B.J."/>
            <person name="Tyson G.W."/>
            <person name="Hugenholtz P."/>
            <person name="Polz M.F."/>
            <person name="Zhang T."/>
        </authorList>
    </citation>
    <scope>NUCLEOTIDE SEQUENCE</scope>
    <source>
        <strain evidence="2">HKST-UBA17</strain>
    </source>
</reference>
<dbReference type="Gene3D" id="3.30.1370.50">
    <property type="entry name" value="R3H-like domain"/>
    <property type="match status" value="1"/>
</dbReference>
<dbReference type="Pfam" id="PF01424">
    <property type="entry name" value="R3H"/>
    <property type="match status" value="1"/>
</dbReference>
<dbReference type="InterPro" id="IPR039247">
    <property type="entry name" value="KhpB"/>
</dbReference>
<sequence>MSDAELIAAVDQYVKEFSQLMSVEADVSCTLSQSDSGDQRVISITYNGQDLGYMIGNHGAHLRGLQFILSMLINKKFASEEERFYVNVDVSGYKKSKLDKVERIAMRLADDARILGEPVDMEPMSAAERRVVHMTLSKFDDISTESYGEGQDRFVRIIPKSEKQLGLMDESEVDDILGTDDLTEE</sequence>
<organism evidence="2 3">
    <name type="scientific">Candidatus Dojkabacteria bacterium</name>
    <dbReference type="NCBI Taxonomy" id="2099670"/>
    <lineage>
        <taxon>Bacteria</taxon>
        <taxon>Candidatus Dojkabacteria</taxon>
    </lineage>
</organism>
<dbReference type="InterPro" id="IPR034079">
    <property type="entry name" value="R3H_KhpB"/>
</dbReference>
<name>A0A955I283_9BACT</name>
<dbReference type="GO" id="GO:0003723">
    <property type="term" value="F:RNA binding"/>
    <property type="evidence" value="ECO:0007669"/>
    <property type="project" value="InterPro"/>
</dbReference>
<dbReference type="InterPro" id="IPR001374">
    <property type="entry name" value="R3H_dom"/>
</dbReference>
<dbReference type="PANTHER" id="PTHR35800">
    <property type="entry name" value="PROTEIN JAG"/>
    <property type="match status" value="1"/>
</dbReference>
<feature type="domain" description="R3H" evidence="1">
    <location>
        <begin position="95"/>
        <end position="161"/>
    </location>
</feature>
<dbReference type="AlphaFoldDB" id="A0A955I283"/>
<dbReference type="InterPro" id="IPR015946">
    <property type="entry name" value="KH_dom-like_a/b"/>
</dbReference>
<comment type="caution">
    <text evidence="2">The sequence shown here is derived from an EMBL/GenBank/DDBJ whole genome shotgun (WGS) entry which is preliminary data.</text>
</comment>
<dbReference type="PANTHER" id="PTHR35800:SF1">
    <property type="entry name" value="RNA-BINDING PROTEIN KHPB"/>
    <property type="match status" value="1"/>
</dbReference>
<protein>
    <recommendedName>
        <fullName evidence="1">R3H domain-containing protein</fullName>
    </recommendedName>
</protein>
<dbReference type="Gene3D" id="3.30.300.20">
    <property type="match status" value="1"/>
</dbReference>
<dbReference type="PROSITE" id="PS51061">
    <property type="entry name" value="R3H"/>
    <property type="match status" value="1"/>
</dbReference>
<dbReference type="CDD" id="cd02644">
    <property type="entry name" value="R3H_jag"/>
    <property type="match status" value="1"/>
</dbReference>
<evidence type="ECO:0000259" key="1">
    <source>
        <dbReference type="PROSITE" id="PS51061"/>
    </source>
</evidence>
<gene>
    <name evidence="2" type="ORF">KC685_04420</name>
</gene>
<dbReference type="Proteomes" id="UP000741282">
    <property type="component" value="Unassembled WGS sequence"/>
</dbReference>